<keyword evidence="2" id="KW-1185">Reference proteome</keyword>
<dbReference type="AlphaFoldDB" id="A0A9J5W908"/>
<protein>
    <submittedName>
        <fullName evidence="1">Uncharacterized protein</fullName>
    </submittedName>
</protein>
<gene>
    <name evidence="1" type="ORF">H5410_061565</name>
</gene>
<proteinExistence type="predicted"/>
<evidence type="ECO:0000313" key="2">
    <source>
        <dbReference type="Proteomes" id="UP000824120"/>
    </source>
</evidence>
<reference evidence="1 2" key="1">
    <citation type="submission" date="2020-09" db="EMBL/GenBank/DDBJ databases">
        <title>De no assembly of potato wild relative species, Solanum commersonii.</title>
        <authorList>
            <person name="Cho K."/>
        </authorList>
    </citation>
    <scope>NUCLEOTIDE SEQUENCE [LARGE SCALE GENOMIC DNA]</scope>
    <source>
        <strain evidence="1">LZ3.2</strain>
        <tissue evidence="1">Leaf</tissue>
    </source>
</reference>
<evidence type="ECO:0000313" key="1">
    <source>
        <dbReference type="EMBL" id="KAG5571799.1"/>
    </source>
</evidence>
<sequence length="73" mass="8843">MMRLRLLGWREFRFNMTWFQNTISSVNCKGHEDNERIVDNAQQEVALIKVGMQFKKWHPTNNIIPDIKRIIER</sequence>
<dbReference type="Proteomes" id="UP000824120">
    <property type="component" value="Chromosome 12"/>
</dbReference>
<organism evidence="1 2">
    <name type="scientific">Solanum commersonii</name>
    <name type="common">Commerson's wild potato</name>
    <name type="synonym">Commerson's nightshade</name>
    <dbReference type="NCBI Taxonomy" id="4109"/>
    <lineage>
        <taxon>Eukaryota</taxon>
        <taxon>Viridiplantae</taxon>
        <taxon>Streptophyta</taxon>
        <taxon>Embryophyta</taxon>
        <taxon>Tracheophyta</taxon>
        <taxon>Spermatophyta</taxon>
        <taxon>Magnoliopsida</taxon>
        <taxon>eudicotyledons</taxon>
        <taxon>Gunneridae</taxon>
        <taxon>Pentapetalae</taxon>
        <taxon>asterids</taxon>
        <taxon>lamiids</taxon>
        <taxon>Solanales</taxon>
        <taxon>Solanaceae</taxon>
        <taxon>Solanoideae</taxon>
        <taxon>Solaneae</taxon>
        <taxon>Solanum</taxon>
    </lineage>
</organism>
<accession>A0A9J5W908</accession>
<name>A0A9J5W908_SOLCO</name>
<dbReference type="EMBL" id="JACXVP010000012">
    <property type="protein sequence ID" value="KAG5571799.1"/>
    <property type="molecule type" value="Genomic_DNA"/>
</dbReference>
<comment type="caution">
    <text evidence="1">The sequence shown here is derived from an EMBL/GenBank/DDBJ whole genome shotgun (WGS) entry which is preliminary data.</text>
</comment>